<keyword evidence="6" id="KW-0479">Metal-binding</keyword>
<reference evidence="11 12" key="1">
    <citation type="journal article" date="2018" name="Nat. Biotechnol.">
        <title>A standardized bacterial taxonomy based on genome phylogeny substantially revises the tree of life.</title>
        <authorList>
            <person name="Parks D.H."/>
            <person name="Chuvochina M."/>
            <person name="Waite D.W."/>
            <person name="Rinke C."/>
            <person name="Skarshewski A."/>
            <person name="Chaumeil P.A."/>
            <person name="Hugenholtz P."/>
        </authorList>
    </citation>
    <scope>NUCLEOTIDE SEQUENCE [LARGE SCALE GENOMIC DNA]</scope>
    <source>
        <strain evidence="11">UBA10948</strain>
    </source>
</reference>
<dbReference type="EMBL" id="DNZF01000210">
    <property type="protein sequence ID" value="HBK54164.1"/>
    <property type="molecule type" value="Genomic_DNA"/>
</dbReference>
<evidence type="ECO:0000256" key="6">
    <source>
        <dbReference type="ARBA" id="ARBA00022723"/>
    </source>
</evidence>
<evidence type="ECO:0000313" key="11">
    <source>
        <dbReference type="EMBL" id="HBK54164.1"/>
    </source>
</evidence>
<evidence type="ECO:0000256" key="10">
    <source>
        <dbReference type="ARBA" id="ARBA00032441"/>
    </source>
</evidence>
<dbReference type="GO" id="GO:0005524">
    <property type="term" value="F:ATP binding"/>
    <property type="evidence" value="ECO:0007669"/>
    <property type="project" value="UniProtKB-KW"/>
</dbReference>
<dbReference type="InterPro" id="IPR003442">
    <property type="entry name" value="T6A_TsaE"/>
</dbReference>
<comment type="caution">
    <text evidence="11">The sequence shown here is derived from an EMBL/GenBank/DDBJ whole genome shotgun (WGS) entry which is preliminary data.</text>
</comment>
<evidence type="ECO:0000256" key="4">
    <source>
        <dbReference type="ARBA" id="ARBA00022490"/>
    </source>
</evidence>
<evidence type="ECO:0000256" key="9">
    <source>
        <dbReference type="ARBA" id="ARBA00022842"/>
    </source>
</evidence>
<dbReference type="Gene3D" id="3.40.50.300">
    <property type="entry name" value="P-loop containing nucleotide triphosphate hydrolases"/>
    <property type="match status" value="1"/>
</dbReference>
<proteinExistence type="inferred from homology"/>
<evidence type="ECO:0000256" key="7">
    <source>
        <dbReference type="ARBA" id="ARBA00022741"/>
    </source>
</evidence>
<dbReference type="GO" id="GO:0016740">
    <property type="term" value="F:transferase activity"/>
    <property type="evidence" value="ECO:0007669"/>
    <property type="project" value="UniProtKB-KW"/>
</dbReference>
<dbReference type="InterPro" id="IPR027417">
    <property type="entry name" value="P-loop_NTPase"/>
</dbReference>
<evidence type="ECO:0000256" key="3">
    <source>
        <dbReference type="ARBA" id="ARBA00019010"/>
    </source>
</evidence>
<sequence>MHISVKSDDEMRKLGYNLARVLEKGDIVYLRGVLGAGKTTLVRGISRGLGFNGRVNSPSFTLLHIYPATIEIYHFDLYRLGNCDLNDLGWEEYLEGDGISLIEWPEAGAGQFPREAMFIDIKLCDDDYERERVVEICAQGEKYQHKLEELKAFVDTGY</sequence>
<evidence type="ECO:0000256" key="5">
    <source>
        <dbReference type="ARBA" id="ARBA00022694"/>
    </source>
</evidence>
<accession>A0A354YY77</accession>
<evidence type="ECO:0000313" key="12">
    <source>
        <dbReference type="Proteomes" id="UP000263273"/>
    </source>
</evidence>
<keyword evidence="8" id="KW-0067">ATP-binding</keyword>
<comment type="similarity">
    <text evidence="2">Belongs to the TsaE family.</text>
</comment>
<keyword evidence="9" id="KW-0460">Magnesium</keyword>
<dbReference type="PANTHER" id="PTHR33540:SF2">
    <property type="entry name" value="TRNA THREONYLCARBAMOYLADENOSINE BIOSYNTHESIS PROTEIN TSAE"/>
    <property type="match status" value="1"/>
</dbReference>
<dbReference type="STRING" id="378794.GCA_001570625_02950"/>
<organism evidence="11 12">
    <name type="scientific">Syntrophomonas wolfei</name>
    <dbReference type="NCBI Taxonomy" id="863"/>
    <lineage>
        <taxon>Bacteria</taxon>
        <taxon>Bacillati</taxon>
        <taxon>Bacillota</taxon>
        <taxon>Clostridia</taxon>
        <taxon>Eubacteriales</taxon>
        <taxon>Syntrophomonadaceae</taxon>
        <taxon>Syntrophomonas</taxon>
    </lineage>
</organism>
<keyword evidence="7" id="KW-0547">Nucleotide-binding</keyword>
<name>A0A354YY77_9FIRM</name>
<dbReference type="Pfam" id="PF02367">
    <property type="entry name" value="TsaE"/>
    <property type="match status" value="1"/>
</dbReference>
<dbReference type="Proteomes" id="UP000263273">
    <property type="component" value="Unassembled WGS sequence"/>
</dbReference>
<dbReference type="AlphaFoldDB" id="A0A354YY77"/>
<evidence type="ECO:0000256" key="1">
    <source>
        <dbReference type="ARBA" id="ARBA00004496"/>
    </source>
</evidence>
<dbReference type="GO" id="GO:0046872">
    <property type="term" value="F:metal ion binding"/>
    <property type="evidence" value="ECO:0007669"/>
    <property type="project" value="UniProtKB-KW"/>
</dbReference>
<dbReference type="GO" id="GO:0002949">
    <property type="term" value="P:tRNA threonylcarbamoyladenosine modification"/>
    <property type="evidence" value="ECO:0007669"/>
    <property type="project" value="InterPro"/>
</dbReference>
<dbReference type="PANTHER" id="PTHR33540">
    <property type="entry name" value="TRNA THREONYLCARBAMOYLADENOSINE BIOSYNTHESIS PROTEIN TSAE"/>
    <property type="match status" value="1"/>
</dbReference>
<evidence type="ECO:0000256" key="2">
    <source>
        <dbReference type="ARBA" id="ARBA00007599"/>
    </source>
</evidence>
<protein>
    <recommendedName>
        <fullName evidence="3">tRNA threonylcarbamoyladenosine biosynthesis protein TsaE</fullName>
    </recommendedName>
    <alternativeName>
        <fullName evidence="10">t(6)A37 threonylcarbamoyladenosine biosynthesis protein TsaE</fullName>
    </alternativeName>
</protein>
<keyword evidence="4" id="KW-0963">Cytoplasm</keyword>
<dbReference type="NCBIfam" id="TIGR00150">
    <property type="entry name" value="T6A_YjeE"/>
    <property type="match status" value="1"/>
</dbReference>
<comment type="subcellular location">
    <subcellularLocation>
        <location evidence="1">Cytoplasm</location>
    </subcellularLocation>
</comment>
<keyword evidence="5" id="KW-0819">tRNA processing</keyword>
<dbReference type="SUPFAM" id="SSF52540">
    <property type="entry name" value="P-loop containing nucleoside triphosphate hydrolases"/>
    <property type="match status" value="1"/>
</dbReference>
<keyword evidence="11" id="KW-0808">Transferase</keyword>
<evidence type="ECO:0000256" key="8">
    <source>
        <dbReference type="ARBA" id="ARBA00022840"/>
    </source>
</evidence>
<dbReference type="GO" id="GO:0005737">
    <property type="term" value="C:cytoplasm"/>
    <property type="evidence" value="ECO:0007669"/>
    <property type="project" value="UniProtKB-SubCell"/>
</dbReference>
<gene>
    <name evidence="11" type="ORF">DDZ44_09540</name>
</gene>